<evidence type="ECO:0000256" key="1">
    <source>
        <dbReference type="SAM" id="MobiDB-lite"/>
    </source>
</evidence>
<proteinExistence type="predicted"/>
<name>K6YWB7_9ALTE</name>
<keyword evidence="3" id="KW-1185">Reference proteome</keyword>
<feature type="compositionally biased region" description="Polar residues" evidence="1">
    <location>
        <begin position="13"/>
        <end position="23"/>
    </location>
</feature>
<evidence type="ECO:0000313" key="3">
    <source>
        <dbReference type="Proteomes" id="UP000006327"/>
    </source>
</evidence>
<feature type="compositionally biased region" description="Basic and acidic residues" evidence="1">
    <location>
        <begin position="25"/>
        <end position="37"/>
    </location>
</feature>
<gene>
    <name evidence="2" type="ORF">GARC_4071</name>
</gene>
<dbReference type="Proteomes" id="UP000006327">
    <property type="component" value="Unassembled WGS sequence"/>
</dbReference>
<accession>K6YWB7</accession>
<dbReference type="AlphaFoldDB" id="K6YWB7"/>
<sequence length="37" mass="4253">MSCDTKLKPIKPNKNTEVNVETNLSEEKKREFNDGSQ</sequence>
<dbReference type="EMBL" id="BAEO01000058">
    <property type="protein sequence ID" value="GAC21018.1"/>
    <property type="molecule type" value="Genomic_DNA"/>
</dbReference>
<reference evidence="2 3" key="1">
    <citation type="journal article" date="2017" name="Antonie Van Leeuwenhoek">
        <title>Rhizobium rhizosphaerae sp. nov., a novel species isolated from rice rhizosphere.</title>
        <authorList>
            <person name="Zhao J.J."/>
            <person name="Zhang J."/>
            <person name="Zhang R.J."/>
            <person name="Zhang C.W."/>
            <person name="Yin H.Q."/>
            <person name="Zhang X.X."/>
        </authorList>
    </citation>
    <scope>NUCLEOTIDE SEQUENCE [LARGE SCALE GENOMIC DNA]</scope>
    <source>
        <strain evidence="2 3">BSs20135</strain>
    </source>
</reference>
<organism evidence="2 3">
    <name type="scientific">Paraglaciecola arctica BSs20135</name>
    <dbReference type="NCBI Taxonomy" id="493475"/>
    <lineage>
        <taxon>Bacteria</taxon>
        <taxon>Pseudomonadati</taxon>
        <taxon>Pseudomonadota</taxon>
        <taxon>Gammaproteobacteria</taxon>
        <taxon>Alteromonadales</taxon>
        <taxon>Alteromonadaceae</taxon>
        <taxon>Paraglaciecola</taxon>
    </lineage>
</organism>
<comment type="caution">
    <text evidence="2">The sequence shown here is derived from an EMBL/GenBank/DDBJ whole genome shotgun (WGS) entry which is preliminary data.</text>
</comment>
<feature type="region of interest" description="Disordered" evidence="1">
    <location>
        <begin position="1"/>
        <end position="37"/>
    </location>
</feature>
<protein>
    <submittedName>
        <fullName evidence="2">Uncharacterized protein</fullName>
    </submittedName>
</protein>
<evidence type="ECO:0000313" key="2">
    <source>
        <dbReference type="EMBL" id="GAC21018.1"/>
    </source>
</evidence>